<name>A0AAN8REJ8_9PEZI</name>
<organism evidence="2 3">
    <name type="scientific">Orbilia javanica</name>
    <dbReference type="NCBI Taxonomy" id="47235"/>
    <lineage>
        <taxon>Eukaryota</taxon>
        <taxon>Fungi</taxon>
        <taxon>Dikarya</taxon>
        <taxon>Ascomycota</taxon>
        <taxon>Pezizomycotina</taxon>
        <taxon>Orbiliomycetes</taxon>
        <taxon>Orbiliales</taxon>
        <taxon>Orbiliaceae</taxon>
        <taxon>Orbilia</taxon>
    </lineage>
</organism>
<evidence type="ECO:0000313" key="3">
    <source>
        <dbReference type="Proteomes" id="UP001313282"/>
    </source>
</evidence>
<dbReference type="PANTHER" id="PTHR35391:SF5">
    <property type="entry name" value="DUF6590 DOMAIN-CONTAINING PROTEIN"/>
    <property type="match status" value="1"/>
</dbReference>
<accession>A0AAN8REJ8</accession>
<dbReference type="AlphaFoldDB" id="A0AAN8REJ8"/>
<dbReference type="EMBL" id="JAVHNR010000003">
    <property type="protein sequence ID" value="KAK6348116.1"/>
    <property type="molecule type" value="Genomic_DNA"/>
</dbReference>
<dbReference type="Proteomes" id="UP001313282">
    <property type="component" value="Unassembled WGS sequence"/>
</dbReference>
<protein>
    <submittedName>
        <fullName evidence="2">Uncharacterized protein</fullName>
    </submittedName>
</protein>
<feature type="region of interest" description="Disordered" evidence="1">
    <location>
        <begin position="92"/>
        <end position="122"/>
    </location>
</feature>
<evidence type="ECO:0000313" key="2">
    <source>
        <dbReference type="EMBL" id="KAK6348116.1"/>
    </source>
</evidence>
<reference evidence="2 3" key="1">
    <citation type="submission" date="2019-10" db="EMBL/GenBank/DDBJ databases">
        <authorList>
            <person name="Palmer J.M."/>
        </authorList>
    </citation>
    <scope>NUCLEOTIDE SEQUENCE [LARGE SCALE GENOMIC DNA]</scope>
    <source>
        <strain evidence="2 3">TWF718</strain>
    </source>
</reference>
<gene>
    <name evidence="2" type="ORF">TWF718_005931</name>
</gene>
<evidence type="ECO:0000256" key="1">
    <source>
        <dbReference type="SAM" id="MobiDB-lite"/>
    </source>
</evidence>
<sequence>MESEDESIYSIACECKKLFADHTPDDPPSTIDTLLEDYEQRFLAWSAYLGVFAEKSICLDRRLRDRSDIRDIVIRLLDILVEALGEISNNEAPRIRAPDSPMDLGSGESVCSSDSTDNKSETGELLEDIEMSLTRLSHLGTTIRKYSSTSRAARISKFAEESNLCAFEGLARTAVNSMYPDASESLRAQLTKSMVETCASVLYKQSHQQKMNSPRLTAETPMPTISEVVEDTIQSQNIETPEVNMVDSLSSFTAMPPPKVDRLMQRLVSESAPSELNSLRTMVLRRSLDSSFRVESNCKASSIQIGKVTYPRAPRAGGSPGYLACEWCLERHPRAFFEDIKEWNSHIDKDFEPYVCLSEKCMDGAKIPCFPTFKEWLSHMNTIHTIRWQQEIHKPTFWVCNFGDHSTDYFDNPEDLHDHMKKCYPDSSITRLQAIANNSYIKRSRPSRVCPLCCRDLVQDKRKNTFFSTGTRKRRKAEDNRGEIQGIDTGEESEASDSDEKETESPEISMARHIASHLQILMFLTIRFIKCLGGGEGTNENTTSHSNNNGSYLANDTDSRASWLLKKTQAENDKDLDGDQLSYEDEIPAHQPKQSTNDIPLRDGGTFRASDIQKDTTMEELRELLMEYISSDEREEITISKLVLAPFPGYDDFQTAIVGFQGGTPAFLKEALIKRIFIWDNKGRAIKIDSHFEGLTQLYDPKENVYIEYDASGF</sequence>
<feature type="region of interest" description="Disordered" evidence="1">
    <location>
        <begin position="469"/>
        <end position="508"/>
    </location>
</feature>
<dbReference type="PANTHER" id="PTHR35391">
    <property type="entry name" value="C2H2-TYPE DOMAIN-CONTAINING PROTEIN-RELATED"/>
    <property type="match status" value="1"/>
</dbReference>
<proteinExistence type="predicted"/>
<feature type="compositionally biased region" description="Acidic residues" evidence="1">
    <location>
        <begin position="489"/>
        <end position="502"/>
    </location>
</feature>
<feature type="region of interest" description="Disordered" evidence="1">
    <location>
        <begin position="587"/>
        <end position="606"/>
    </location>
</feature>
<comment type="caution">
    <text evidence="2">The sequence shown here is derived from an EMBL/GenBank/DDBJ whole genome shotgun (WGS) entry which is preliminary data.</text>
</comment>
<keyword evidence="3" id="KW-1185">Reference proteome</keyword>